<proteinExistence type="predicted"/>
<accession>A0A7S4A986</accession>
<dbReference type="EMBL" id="HBIX01000637">
    <property type="protein sequence ID" value="CAE0707786.1"/>
    <property type="molecule type" value="Transcribed_RNA"/>
</dbReference>
<gene>
    <name evidence="3" type="ORF">PAUS00366_LOCUS506</name>
</gene>
<evidence type="ECO:0000313" key="3">
    <source>
        <dbReference type="EMBL" id="CAE0707786.1"/>
    </source>
</evidence>
<feature type="domain" description="N-acetyltransferase" evidence="2">
    <location>
        <begin position="170"/>
        <end position="314"/>
    </location>
</feature>
<dbReference type="CDD" id="cd04301">
    <property type="entry name" value="NAT_SF"/>
    <property type="match status" value="1"/>
</dbReference>
<dbReference type="AlphaFoldDB" id="A0A7S4A986"/>
<sequence length="338" mass="37487">MSSSSSQPLLEIMLRSVAMLARVGCLLLLSTRFSEGLCATFQRGSRGPPPLVLSPQPLQRLASSKTSFSSSLLSAQNGKEGYSSGAAVRFRCGRSEDEPIIAFTMAKELMNPLGISHKNFVVAEDAATGNRVGWAQIRSLGPAGVDPSEFDSPPGSISPKKNSIEDDVDELMWEEFENDPSAEFAGGRWQSTLPWTEEYKEAFSAAEERRERRAQLVAREEENARNQKQRQKQQREPQLWELASVYVVPERRSEGIGSDLVQSVLDQHKQLGRANEAVYALTLSSTVDWYRSNYGFVTVADTKDVPKPMALEVAAGKIITKLMGNELVCLRMPLERMR</sequence>
<feature type="region of interest" description="Disordered" evidence="1">
    <location>
        <begin position="143"/>
        <end position="162"/>
    </location>
</feature>
<protein>
    <recommendedName>
        <fullName evidence="2">N-acetyltransferase domain-containing protein</fullName>
    </recommendedName>
</protein>
<dbReference type="SUPFAM" id="SSF55729">
    <property type="entry name" value="Acyl-CoA N-acyltransferases (Nat)"/>
    <property type="match status" value="1"/>
</dbReference>
<organism evidence="3">
    <name type="scientific">Pseudo-nitzschia australis</name>
    <dbReference type="NCBI Taxonomy" id="44445"/>
    <lineage>
        <taxon>Eukaryota</taxon>
        <taxon>Sar</taxon>
        <taxon>Stramenopiles</taxon>
        <taxon>Ochrophyta</taxon>
        <taxon>Bacillariophyta</taxon>
        <taxon>Bacillariophyceae</taxon>
        <taxon>Bacillariophycidae</taxon>
        <taxon>Bacillariales</taxon>
        <taxon>Bacillariaceae</taxon>
        <taxon>Pseudo-nitzschia</taxon>
    </lineage>
</organism>
<dbReference type="PROSITE" id="PS51186">
    <property type="entry name" value="GNAT"/>
    <property type="match status" value="1"/>
</dbReference>
<dbReference type="InterPro" id="IPR016181">
    <property type="entry name" value="Acyl_CoA_acyltransferase"/>
</dbReference>
<dbReference type="GO" id="GO:0016747">
    <property type="term" value="F:acyltransferase activity, transferring groups other than amino-acyl groups"/>
    <property type="evidence" value="ECO:0007669"/>
    <property type="project" value="InterPro"/>
</dbReference>
<evidence type="ECO:0000256" key="1">
    <source>
        <dbReference type="SAM" id="MobiDB-lite"/>
    </source>
</evidence>
<dbReference type="Pfam" id="PF00583">
    <property type="entry name" value="Acetyltransf_1"/>
    <property type="match status" value="1"/>
</dbReference>
<dbReference type="Gene3D" id="3.40.630.30">
    <property type="match status" value="1"/>
</dbReference>
<dbReference type="InterPro" id="IPR000182">
    <property type="entry name" value="GNAT_dom"/>
</dbReference>
<reference evidence="3" key="1">
    <citation type="submission" date="2021-01" db="EMBL/GenBank/DDBJ databases">
        <authorList>
            <person name="Corre E."/>
            <person name="Pelletier E."/>
            <person name="Niang G."/>
            <person name="Scheremetjew M."/>
            <person name="Finn R."/>
            <person name="Kale V."/>
            <person name="Holt S."/>
            <person name="Cochrane G."/>
            <person name="Meng A."/>
            <person name="Brown T."/>
            <person name="Cohen L."/>
        </authorList>
    </citation>
    <scope>NUCLEOTIDE SEQUENCE</scope>
    <source>
        <strain evidence="3">10249 10 AB</strain>
    </source>
</reference>
<name>A0A7S4A986_9STRA</name>
<evidence type="ECO:0000259" key="2">
    <source>
        <dbReference type="PROSITE" id="PS51186"/>
    </source>
</evidence>